<dbReference type="InterPro" id="IPR051547">
    <property type="entry name" value="TDP2-like"/>
</dbReference>
<name>A0A0F2DYN5_9STRE</name>
<protein>
    <submittedName>
        <fullName evidence="3">Endonuclease/exonuclease/phosphatase family protein</fullName>
    </submittedName>
</protein>
<dbReference type="EMBL" id="JYGT01000007">
    <property type="protein sequence ID" value="KJQ76072.1"/>
    <property type="molecule type" value="Genomic_DNA"/>
</dbReference>
<keyword evidence="3" id="KW-0269">Exonuclease</keyword>
<dbReference type="RefSeq" id="WP_045613945.1">
    <property type="nucleotide sequence ID" value="NZ_JASHGR010000001.1"/>
</dbReference>
<dbReference type="AlphaFoldDB" id="A0A0F2DYN5"/>
<dbReference type="PATRIC" id="fig|28037.216.peg.545"/>
<organism evidence="3 4">
    <name type="scientific">Streptococcus infantis</name>
    <dbReference type="NCBI Taxonomy" id="68892"/>
    <lineage>
        <taxon>Bacteria</taxon>
        <taxon>Bacillati</taxon>
        <taxon>Bacillota</taxon>
        <taxon>Bacilli</taxon>
        <taxon>Lactobacillales</taxon>
        <taxon>Streptococcaceae</taxon>
        <taxon>Streptococcus</taxon>
    </lineage>
</organism>
<dbReference type="GO" id="GO:0004527">
    <property type="term" value="F:exonuclease activity"/>
    <property type="evidence" value="ECO:0007669"/>
    <property type="project" value="UniProtKB-KW"/>
</dbReference>
<dbReference type="InterPro" id="IPR036691">
    <property type="entry name" value="Endo/exonu/phosph_ase_sf"/>
</dbReference>
<dbReference type="Gene3D" id="3.60.10.10">
    <property type="entry name" value="Endonuclease/exonuclease/phosphatase"/>
    <property type="match status" value="1"/>
</dbReference>
<feature type="domain" description="Endonuclease/exonuclease/phosphatase" evidence="2">
    <location>
        <begin position="21"/>
        <end position="261"/>
    </location>
</feature>
<gene>
    <name evidence="3" type="ORF">TZ94_00568</name>
</gene>
<evidence type="ECO:0000313" key="4">
    <source>
        <dbReference type="Proteomes" id="UP000033489"/>
    </source>
</evidence>
<sequence>MKFLTLNTHSWMEKDPEEKFQLLLQDILEHKYDLICFQEINQEITSEQVEAGPLYHPLPSAELIHQDHYVRLMVEKLAEKGLKYYWTWAYNHIGYDRYHEGVAILSKTPIEEREILVSDVDDPTDYHTRRVALAETVVEGKELAVASVHLSWWDKGFQEEWARFEAVLKELNKTLLLAGDFNNPAGQEGYQAILASPLDLQDAFEVAKERSGSYTVPPEIDGWKGNSEPLRIDYIFTTKDVQVEKLHVVFDGKNSPQVSDHYGLQATLSWKD</sequence>
<dbReference type="OrthoDB" id="9812537at2"/>
<dbReference type="GO" id="GO:0004519">
    <property type="term" value="F:endonuclease activity"/>
    <property type="evidence" value="ECO:0007669"/>
    <property type="project" value="UniProtKB-KW"/>
</dbReference>
<comment type="caution">
    <text evidence="3">The sequence shown here is derived from an EMBL/GenBank/DDBJ whole genome shotgun (WGS) entry which is preliminary data.</text>
</comment>
<dbReference type="PANTHER" id="PTHR15822:SF23">
    <property type="entry name" value="ENDONUCLEASE_EXONUCLEASE_PHOSPHATASE FAMILY PROTEIN"/>
    <property type="match status" value="1"/>
</dbReference>
<dbReference type="SUPFAM" id="SSF56219">
    <property type="entry name" value="DNase I-like"/>
    <property type="match status" value="1"/>
</dbReference>
<reference evidence="3 4" key="1">
    <citation type="submission" date="2015-02" db="EMBL/GenBank/DDBJ databases">
        <title>Evolution of amylase-binding proteins of oral streptococcal species.</title>
        <authorList>
            <person name="Haase E.M."/>
        </authorList>
    </citation>
    <scope>NUCLEOTIDE SEQUENCE [LARGE SCALE GENOMIC DNA]</scope>
    <source>
        <strain evidence="3 4">UC921A</strain>
    </source>
</reference>
<evidence type="ECO:0000259" key="2">
    <source>
        <dbReference type="Pfam" id="PF03372"/>
    </source>
</evidence>
<keyword evidence="3" id="KW-0255">Endonuclease</keyword>
<evidence type="ECO:0000313" key="3">
    <source>
        <dbReference type="EMBL" id="KJQ76072.1"/>
    </source>
</evidence>
<dbReference type="PANTHER" id="PTHR15822">
    <property type="entry name" value="TRAF AND TNF RECEPTOR-ASSOCIATED PROTEIN"/>
    <property type="match status" value="1"/>
</dbReference>
<accession>A0A0F2DYN5</accession>
<keyword evidence="1" id="KW-0378">Hydrolase</keyword>
<proteinExistence type="predicted"/>
<dbReference type="CDD" id="cd09079">
    <property type="entry name" value="RgfB-like"/>
    <property type="match status" value="1"/>
</dbReference>
<dbReference type="Proteomes" id="UP000033489">
    <property type="component" value="Unassembled WGS sequence"/>
</dbReference>
<dbReference type="Pfam" id="PF03372">
    <property type="entry name" value="Exo_endo_phos"/>
    <property type="match status" value="1"/>
</dbReference>
<keyword evidence="3" id="KW-0540">Nuclease</keyword>
<evidence type="ECO:0000256" key="1">
    <source>
        <dbReference type="ARBA" id="ARBA00022801"/>
    </source>
</evidence>
<dbReference type="InterPro" id="IPR005135">
    <property type="entry name" value="Endo/exonuclease/phosphatase"/>
</dbReference>